<evidence type="ECO:0000313" key="5">
    <source>
        <dbReference type="Proteomes" id="UP000027920"/>
    </source>
</evidence>
<feature type="short sequence motif" description="GXGXXG" evidence="2">
    <location>
        <begin position="126"/>
        <end position="131"/>
    </location>
</feature>
<gene>
    <name evidence="4" type="ORF">A1O9_06331</name>
</gene>
<dbReference type="Gene3D" id="3.40.1090.10">
    <property type="entry name" value="Cytosolic phospholipase A2 catalytic domain"/>
    <property type="match status" value="1"/>
</dbReference>
<dbReference type="AlphaFoldDB" id="A0A072PSB6"/>
<dbReference type="PANTHER" id="PTHR24185">
    <property type="entry name" value="CALCIUM-INDEPENDENT PHOSPHOLIPASE A2-GAMMA"/>
    <property type="match status" value="1"/>
</dbReference>
<dbReference type="Pfam" id="PF01734">
    <property type="entry name" value="Patatin"/>
    <property type="match status" value="1"/>
</dbReference>
<dbReference type="InterPro" id="IPR016035">
    <property type="entry name" value="Acyl_Trfase/lysoPLipase"/>
</dbReference>
<evidence type="ECO:0000256" key="2">
    <source>
        <dbReference type="PROSITE-ProRule" id="PRU01161"/>
    </source>
</evidence>
<protein>
    <recommendedName>
        <fullName evidence="3">PNPLA domain-containing protein</fullName>
    </recommendedName>
</protein>
<dbReference type="GO" id="GO:0016020">
    <property type="term" value="C:membrane"/>
    <property type="evidence" value="ECO:0007669"/>
    <property type="project" value="TreeGrafter"/>
</dbReference>
<dbReference type="Proteomes" id="UP000027920">
    <property type="component" value="Unassembled WGS sequence"/>
</dbReference>
<dbReference type="PANTHER" id="PTHR24185:SF8">
    <property type="entry name" value="PNPLA DOMAIN-CONTAINING PROTEIN"/>
    <property type="match status" value="1"/>
</dbReference>
<accession>A0A072PSB6</accession>
<dbReference type="PROSITE" id="PS51635">
    <property type="entry name" value="PNPLA"/>
    <property type="match status" value="1"/>
</dbReference>
<dbReference type="GeneID" id="25281248"/>
<dbReference type="STRING" id="1182545.A0A072PSB6"/>
<dbReference type="OrthoDB" id="194358at2759"/>
<dbReference type="HOGENOM" id="CLU_1354625_0_0_1"/>
<dbReference type="GO" id="GO:0019369">
    <property type="term" value="P:arachidonate metabolic process"/>
    <property type="evidence" value="ECO:0007669"/>
    <property type="project" value="TreeGrafter"/>
</dbReference>
<keyword evidence="1" id="KW-0443">Lipid metabolism</keyword>
<feature type="domain" description="PNPLA" evidence="3">
    <location>
        <begin position="122"/>
        <end position="202"/>
    </location>
</feature>
<sequence>MSLGGWRCNNIAEHYAKGHQDKWGSIIGIGDFLTYRNRDSFQKFIVRTRDHSLRIIEDIENDATDFKTSIVRQHLNILESKPNLQPNSFQVNKCYLCGGKRLGDGVSMDILLKPVEAGPRVLAVDGGGVRGMASIRMLQLLEDEIGVKCSDDSGDNLPILHVFDLLLGTSLGGIITLGLGVKSWSARTGTDKFKTFAKDAFY</sequence>
<comment type="caution">
    <text evidence="2">Lacks conserved residue(s) required for the propagation of feature annotation.</text>
</comment>
<dbReference type="InterPro" id="IPR002641">
    <property type="entry name" value="PNPLA_dom"/>
</dbReference>
<dbReference type="EMBL" id="AMGV01000004">
    <property type="protein sequence ID" value="KEF58405.1"/>
    <property type="molecule type" value="Genomic_DNA"/>
</dbReference>
<proteinExistence type="predicted"/>
<dbReference type="VEuPathDB" id="FungiDB:A1O9_06331"/>
<evidence type="ECO:0000256" key="1">
    <source>
        <dbReference type="ARBA" id="ARBA00023098"/>
    </source>
</evidence>
<organism evidence="4 5">
    <name type="scientific">Exophiala aquamarina CBS 119918</name>
    <dbReference type="NCBI Taxonomy" id="1182545"/>
    <lineage>
        <taxon>Eukaryota</taxon>
        <taxon>Fungi</taxon>
        <taxon>Dikarya</taxon>
        <taxon>Ascomycota</taxon>
        <taxon>Pezizomycotina</taxon>
        <taxon>Eurotiomycetes</taxon>
        <taxon>Chaetothyriomycetidae</taxon>
        <taxon>Chaetothyriales</taxon>
        <taxon>Herpotrichiellaceae</taxon>
        <taxon>Exophiala</taxon>
    </lineage>
</organism>
<dbReference type="SUPFAM" id="SSF52151">
    <property type="entry name" value="FabD/lysophospholipase-like"/>
    <property type="match status" value="1"/>
</dbReference>
<keyword evidence="5" id="KW-1185">Reference proteome</keyword>
<evidence type="ECO:0000313" key="4">
    <source>
        <dbReference type="EMBL" id="KEF58405.1"/>
    </source>
</evidence>
<evidence type="ECO:0000259" key="3">
    <source>
        <dbReference type="PROSITE" id="PS51635"/>
    </source>
</evidence>
<dbReference type="GO" id="GO:0046486">
    <property type="term" value="P:glycerolipid metabolic process"/>
    <property type="evidence" value="ECO:0007669"/>
    <property type="project" value="UniProtKB-ARBA"/>
</dbReference>
<reference evidence="4 5" key="1">
    <citation type="submission" date="2013-03" db="EMBL/GenBank/DDBJ databases">
        <title>The Genome Sequence of Exophiala aquamarina CBS 119918.</title>
        <authorList>
            <consortium name="The Broad Institute Genomics Platform"/>
            <person name="Cuomo C."/>
            <person name="de Hoog S."/>
            <person name="Gorbushina A."/>
            <person name="Walker B."/>
            <person name="Young S.K."/>
            <person name="Zeng Q."/>
            <person name="Gargeya S."/>
            <person name="Fitzgerald M."/>
            <person name="Haas B."/>
            <person name="Abouelleil A."/>
            <person name="Allen A.W."/>
            <person name="Alvarado L."/>
            <person name="Arachchi H.M."/>
            <person name="Berlin A.M."/>
            <person name="Chapman S.B."/>
            <person name="Gainer-Dewar J."/>
            <person name="Goldberg J."/>
            <person name="Griggs A."/>
            <person name="Gujja S."/>
            <person name="Hansen M."/>
            <person name="Howarth C."/>
            <person name="Imamovic A."/>
            <person name="Ireland A."/>
            <person name="Larimer J."/>
            <person name="McCowan C."/>
            <person name="Murphy C."/>
            <person name="Pearson M."/>
            <person name="Poon T.W."/>
            <person name="Priest M."/>
            <person name="Roberts A."/>
            <person name="Saif S."/>
            <person name="Shea T."/>
            <person name="Sisk P."/>
            <person name="Sykes S."/>
            <person name="Wortman J."/>
            <person name="Nusbaum C."/>
            <person name="Birren B."/>
        </authorList>
    </citation>
    <scope>NUCLEOTIDE SEQUENCE [LARGE SCALE GENOMIC DNA]</scope>
    <source>
        <strain evidence="4 5">CBS 119918</strain>
    </source>
</reference>
<comment type="caution">
    <text evidence="4">The sequence shown here is derived from an EMBL/GenBank/DDBJ whole genome shotgun (WGS) entry which is preliminary data.</text>
</comment>
<dbReference type="RefSeq" id="XP_013260995.1">
    <property type="nucleotide sequence ID" value="XM_013405541.1"/>
</dbReference>
<dbReference type="GO" id="GO:0047499">
    <property type="term" value="F:calcium-independent phospholipase A2 activity"/>
    <property type="evidence" value="ECO:0007669"/>
    <property type="project" value="TreeGrafter"/>
</dbReference>
<name>A0A072PSB6_9EURO</name>
<feature type="short sequence motif" description="GXSXG" evidence="2">
    <location>
        <begin position="168"/>
        <end position="172"/>
    </location>
</feature>